<dbReference type="ExpressionAtlas" id="Q9M3A2">
    <property type="expression patterns" value="baseline and differential"/>
</dbReference>
<dbReference type="PIR" id="T45835">
    <property type="entry name" value="T45835"/>
</dbReference>
<name>Q9M3A2_ARATH</name>
<sequence>MEEQNRGCPIVVWWDLGSGGLPSGCDALGVLETIKLIVTGVEFVPVVLKEEHDGNRYEICNRIENWKKSHGPQGVIVVISCDIAYGKSLRFLRNAGFQTVIVYIPGSTQLDPRQYGSQFDYAIHVDSHHSQNEMIKRLIGRQYHQSPEKNFISPLPLHTSGSLKSVAWGFMELEIEGHGVTHTDQNSLNKVEESIPTIMDYPEPGPDPKHDPTKPGYGFPPPPPPPLSPPPPPKMN</sequence>
<reference evidence="2" key="1">
    <citation type="submission" date="1999-11" db="EMBL/GenBank/DDBJ databases">
        <authorList>
            <person name="Rieger M."/>
            <person name="Gabel C."/>
            <person name="Mueller-Auer S."/>
            <person name="Schaefer M."/>
            <person name="Zipp M."/>
            <person name="Mewes H.W."/>
            <person name="Lemcke K."/>
            <person name="Mayer K.F.X."/>
            <person name="Quetier F."/>
            <person name="Salanoubat M."/>
        </authorList>
    </citation>
    <scope>NUCLEOTIDE SEQUENCE</scope>
</reference>
<evidence type="ECO:0000313" key="2">
    <source>
        <dbReference type="EMBL" id="CAB66409.1"/>
    </source>
</evidence>
<accession>Q9M3A2</accession>
<organism evidence="2">
    <name type="scientific">Arabidopsis thaliana</name>
    <name type="common">Mouse-ear cress</name>
    <dbReference type="NCBI Taxonomy" id="3702"/>
    <lineage>
        <taxon>Eukaryota</taxon>
        <taxon>Viridiplantae</taxon>
        <taxon>Streptophyta</taxon>
        <taxon>Embryophyta</taxon>
        <taxon>Tracheophyta</taxon>
        <taxon>Spermatophyta</taxon>
        <taxon>Magnoliopsida</taxon>
        <taxon>eudicotyledons</taxon>
        <taxon>Gunneridae</taxon>
        <taxon>Pentapetalae</taxon>
        <taxon>rosids</taxon>
        <taxon>malvids</taxon>
        <taxon>Brassicales</taxon>
        <taxon>Brassicaceae</taxon>
        <taxon>Camelineae</taxon>
        <taxon>Arabidopsis</taxon>
    </lineage>
</organism>
<gene>
    <name evidence="2" type="primary">F2K15.160</name>
</gene>
<dbReference type="EMBL" id="AL132956">
    <property type="protein sequence ID" value="CAB66409.1"/>
    <property type="molecule type" value="Genomic_DNA"/>
</dbReference>
<dbReference type="AlphaFoldDB" id="Q9M3A2"/>
<evidence type="ECO:0000256" key="1">
    <source>
        <dbReference type="SAM" id="MobiDB-lite"/>
    </source>
</evidence>
<proteinExistence type="predicted"/>
<protein>
    <submittedName>
        <fullName evidence="2">Uncharacterized protein F2K15.160</fullName>
    </submittedName>
</protein>
<reference evidence="2" key="3">
    <citation type="submission" date="2000-01" db="EMBL/GenBank/DDBJ databases">
        <authorList>
            <person name="EU Arabidopsis sequencing project"/>
        </authorList>
    </citation>
    <scope>NUCLEOTIDE SEQUENCE</scope>
</reference>
<reference key="2">
    <citation type="journal article" date="2000" name="Nature">
        <title>Sequence and analysis of chromosome 3 of the plant Arabidopsis thaliana.</title>
        <authorList>
            <consortium name="European Union Chromosome 3 Arabidopsis Sequencing Consortium"/>
            <consortium name="Institute for Genomic Research"/>
            <consortium name="Kazusa DNA Research Institute"/>
            <person name="Salanoubat M."/>
            <person name="Lemcke K."/>
            <person name="Rieger M."/>
            <person name="Ansorge W."/>
            <person name="Unseld M."/>
            <person name="Fartmann B."/>
            <person name="Valle G."/>
            <person name="Blocker H."/>
            <person name="Perez-Alonso M."/>
            <person name="Obermaier B."/>
            <person name="Delseny M."/>
            <person name="Boutry M."/>
            <person name="Grivell L.A."/>
            <person name="Mache R."/>
            <person name="Puigdomenech P."/>
            <person name="De Simone V."/>
            <person name="Choisne N."/>
            <person name="Artiguenave F."/>
            <person name="Robert C."/>
            <person name="Brottier P."/>
            <person name="Wincker P."/>
            <person name="Cattolico L."/>
            <person name="Weissenbach J."/>
            <person name="Saurin W."/>
            <person name="Quetier F."/>
            <person name="Schafer M."/>
            <person name="Muller-Auer S."/>
            <person name="Gabel C."/>
            <person name="Fuchs M."/>
            <person name="Benes V."/>
            <person name="Wurmbach E."/>
            <person name="Drzonek H."/>
            <person name="Erfle H."/>
            <person name="Jordan N."/>
            <person name="Bangert S."/>
            <person name="Wiedelmann R."/>
            <person name="Kranz H."/>
            <person name="Voss H."/>
            <person name="Holland R."/>
            <person name="Brandt P."/>
            <person name="Nyakatura G."/>
            <person name="Vezzi A."/>
            <person name="D'Angelo M."/>
            <person name="Pallavicini A."/>
            <person name="Toppo S."/>
            <person name="Simionati B."/>
            <person name="Conrad A."/>
            <person name="Hornischer K."/>
            <person name="Kauer G."/>
            <person name="Lohnert T.H."/>
            <person name="Nordsiek G."/>
            <person name="Reichelt J."/>
            <person name="Scharfe M."/>
            <person name="Schon O."/>
            <person name="Bargues M."/>
            <person name="Terol J."/>
            <person name="Climent J."/>
            <person name="Navarro P."/>
            <person name="Collado C."/>
            <person name="Perez-Perez A."/>
            <person name="Ottenwalder B."/>
            <person name="Duchemin D."/>
            <person name="Cooke R."/>
            <person name="Laudie M."/>
            <person name="Berger-Llauro C."/>
            <person name="Purnelle B."/>
            <person name="Masuy D."/>
            <person name="de Haan M."/>
            <person name="Maarse A.C."/>
            <person name="Alcaraz J.P."/>
            <person name="Cottet A."/>
            <person name="Casacuberta E."/>
            <person name="Monfort A."/>
            <person name="Argiriou A."/>
            <person name="flores M."/>
            <person name="Liguori R."/>
            <person name="Vitale D."/>
            <person name="Mannhaupt G."/>
            <person name="Haase D."/>
            <person name="Schoof H."/>
            <person name="Rudd S."/>
            <person name="Zaccaria P."/>
            <person name="Mewes H.W."/>
            <person name="Mayer K.F."/>
            <person name="Kaul S."/>
            <person name="Town C.D."/>
            <person name="Koo H.L."/>
            <person name="Tallon L.J."/>
            <person name="Jenkins J."/>
            <person name="Rooney T."/>
            <person name="Rizzo M."/>
            <person name="Walts A."/>
            <person name="Utterback T."/>
            <person name="Fujii C.Y."/>
            <person name="Shea T.P."/>
            <person name="Creasy T.H."/>
            <person name="Haas B."/>
            <person name="Maiti R."/>
            <person name="Wu D."/>
            <person name="Peterson J."/>
            <person name="Van Aken S."/>
            <person name="Pai G."/>
            <person name="Militscher J."/>
            <person name="Sellers P."/>
            <person name="Gill J.E."/>
            <person name="Feldblyum T.V."/>
            <person name="Preuss D."/>
            <person name="Lin X."/>
            <person name="Nierman W.C."/>
            <person name="Salzberg S.L."/>
            <person name="White O."/>
            <person name="Venter J.C."/>
            <person name="Fraser C.M."/>
            <person name="Kaneko T."/>
            <person name="Nakamura Y."/>
            <person name="Sato S."/>
            <person name="Kato T."/>
            <person name="Asamizu E."/>
            <person name="Sasamoto S."/>
            <person name="Kimura T."/>
            <person name="Idesawa K."/>
            <person name="Kawashima K."/>
            <person name="Kishida Y."/>
            <person name="Kiyokawa C."/>
            <person name="Kohara M."/>
            <person name="Matsumoto M."/>
            <person name="Matsuno A."/>
            <person name="Muraki A."/>
            <person name="Nakayama S."/>
            <person name="Nakazaki N."/>
            <person name="Shinpo S."/>
            <person name="Takeuchi C."/>
            <person name="Wada T."/>
            <person name="Watanabe A."/>
            <person name="Yamada M."/>
            <person name="Yasuda M."/>
            <person name="Tabata S."/>
        </authorList>
    </citation>
    <scope>NUCLEOTIDE SEQUENCE [LARGE SCALE GENOMIC DNA]</scope>
    <source>
        <strain>cv. Columbia</strain>
    </source>
</reference>
<dbReference type="TAIR" id="AT3G49300"/>
<feature type="compositionally biased region" description="Pro residues" evidence="1">
    <location>
        <begin position="218"/>
        <end position="236"/>
    </location>
</feature>
<feature type="region of interest" description="Disordered" evidence="1">
    <location>
        <begin position="195"/>
        <end position="236"/>
    </location>
</feature>